<evidence type="ECO:0000313" key="2">
    <source>
        <dbReference type="WBParaSite" id="RSKR_0001158500.1"/>
    </source>
</evidence>
<name>A0AC35UIP2_9BILA</name>
<sequence length="2608" mass="293818">MTTLQSDELIEYLRATLAMRKDVPLKKLILDCNNDWDIDVIKSCSGLGFGDPTKISTVVKWMQSTDGVKATKNDDGYYVADFEFTEGHQQLIKLISKSRPKKKRNPKKILPGFMSARHINNQFGKCSIFKEEEKTQNAGDNVRYFNRPANEQSFVAKTPIICERFIAKIMKPLVPSRNDENIAGTNPLLKTEESVPSVNAIEKVPIKYVESEFVVRERRQDFTFKQGAAYIAELIKRKGMNMKIASIIQQSPKLPLEEVGQSVELIPEIKQNDNMNVNQVQNSKDIKIENLNDEGKIVEENRNSRWQRQNHDSRIQRECQDSRVQYEDKRKTEYWNGKNRYSRYSDNKIKKDLVHFDGSMKYTFGHFAKVPETVVKPIPETVVSNMLVVDLKSPSVCAISSVNDTKSVFVSSNQYSTVLTQTTPTQVSVNMNQELKFLDFVQAKSEINPVESVVHAHNENMVSECDTIRDSSLMKNIDTLLDQGNIDEASKSTTVLGGTNVSTKVFTINQLPAGSYTMESARKSIESMYTDNQYKNASKEQFNSNFKIDKRYINMTKALGALLKTLDMLRLGVEFEDYTIKTPVHDIKIMSVDRVVTIDKNSFKAMQVFESDYHPSVTKVLGTKWGNLPQGGLSLFKIINRCSSPQGRALMRVWFERPLVEVDKIKARQDAIHIFNQEANTEMFKTIKSNLKHIKNPDTLFKRMKEGVSLASDWEMLYKTIRSAYNIGTTMFNSRQNITIIQPLLNCFNNEIVSLISVYDEIVDFKGCERENKFVINKGICPKYDELKEKVLNLPNFLTAVASEEFQQYALDSCSVAYFPIFGYMLQIPHSVSVPDDIGLDFRFNCADVANYKSQRMIELDESLGDLRLSVCDIETDWLIKLKVFIINNIGGIYDMLKVVAIIDCIISMAIVSKELNWIRPNIVNESVISIENGRHPIAEMLCKKSYVPNSVNSGNVYSKIKLVSGPNASGKSLFLKMVASICYLAQLGCNVPATSATIGPLDTIITRMYTLDGVLDGLSTFAKDMKQIGKALNEGTGRSLILIDEFGIGTMKEVGLSLFASSLNYWINKGKQNCPHIIASSHFHSLPEYLIPNKEIVSFHTMEVTKENRSLKFLYRVIDGRISRSYANYIALKMGVSKAIVERSEEIYLEIKKGKDVCDIGKSNYDEDEINNYLYEGMRNALCNFEECKEDQDFLNFYDIIKDALEDDFDDDDCSFYTKSKMRALKNASFEDEIVPNTPVSVIGRYEDDFMNGETPSIRRSNTFEMDDDYHVSISQVNDNNENFHTSLNGNLNTNMMEDTMFEVTKLKYGSKPKAGFIESQVMSKIRTNYDGSTIECLGILERSVHFYGGQYNKVYLHPRGLVSFNEKIYFAQNGLLESNNTLISVGFSSQAEKGDVYWNSIDASHSIIDELSKIIRKHFDKEEGFIPKSALVFVWKNLASDDKKNSFKLALLSNEKDTFAFLIYDELNWIKDRNGNFIETTFNNHDEQSQEMVASKSNELNSLTSVTNYNSDGEFAFKVTNEVEDPRQIKHEEGDDYPEYDGDAEENSTTCPYNKYKDNCPNFCTTLTDFNGCTMCVCASTPSTDHDNTIGMENAVSENDINDNIEIDIQDNKNNELINTELPELSREAEIEENKFVAQNNDADNKQTEELFPLSPEEQEQDLPPVDPVFYSRDNHGSCDARKSEKICSAQASCADFVEGYCCECSENHYGNGKFCLSMSESTRVYGKLRGAINGNDMDGSELHTYVQAAGGTTYTAISNVNPNLRVSILLLNPLSSIMAWLFARTTNDGETYNGFQLTGAVFNRTITIRIADKYSVQIQQQFNGIVDEDNIATDIYIRGTLPTFGDDVKISYDPFVEEYRREHAGFVRSYGVVYANVLQNGEETKWKINSDQQINYIECVKKEFDKPTQIKINSQRITTDASTAVVRFGSLATALAGDLDAPVDACMAGNHICTGENMKCVPESSLYRCSCKTGYSPVADSKSPSGFSCIFEERSSVDGAITGGCTSHAVCHKYGECRNGQCHCRGHYVGDGIKHCGPPEQISRQTQYNCGNYNCDVNADCYPSPGGTDKECVCRSGFRGNGLLCQSMDMNSPETEIKVHSGIAESRGQNRQCEKELNCDSNARCVYDSENDKKICECSHNFEGDGHRCEPLTQSVRVPESRTSSENDVPSDINMGRDSTNDDPKRCSDSSECSSSEHCIIDDTLGYHICACLPGHRKDSDGICRPADTCAPSDRSTCNANSQCVYSDKLQAYDCECYPGFRKEGRECMPYRQETDCRNAPQLCNTNEHCVFSVNRYLCESVSERSDGDLLIGSGMTIFQRSRDVSLLGKQLVVVPRQLIVGVAFDCQSETIYWTDNSGHVIRYSSLNGTDVKMMMGDTLNSPEGIAIDWSSRNLYYADSRKKEIGVISLDGKHQKVLLKVGLMNPRAVAIDMVNHHLYYSDWHRSNPFIGRMNLDGSENQIFVSNEISLPNGLAILQARREVCWVDAGLQKLNCITMDGRSRRVVHTPLESPFGLTVHNDERFYWTDWQDNKIHSVSIYGEGPTEFQVSIFSSGKLYGITSIPNRCEGRATVCSNNNGGCGDNKICLPSHYEAKCVCPDDLEEC</sequence>
<reference evidence="2" key="1">
    <citation type="submission" date="2016-11" db="UniProtKB">
        <authorList>
            <consortium name="WormBaseParasite"/>
        </authorList>
    </citation>
    <scope>IDENTIFICATION</scope>
    <source>
        <strain evidence="2">KR3021</strain>
    </source>
</reference>
<organism evidence="1 2">
    <name type="scientific">Rhabditophanes sp. KR3021</name>
    <dbReference type="NCBI Taxonomy" id="114890"/>
    <lineage>
        <taxon>Eukaryota</taxon>
        <taxon>Metazoa</taxon>
        <taxon>Ecdysozoa</taxon>
        <taxon>Nematoda</taxon>
        <taxon>Chromadorea</taxon>
        <taxon>Rhabditida</taxon>
        <taxon>Tylenchina</taxon>
        <taxon>Panagrolaimomorpha</taxon>
        <taxon>Strongyloidoidea</taxon>
        <taxon>Alloionematidae</taxon>
        <taxon>Rhabditophanes</taxon>
    </lineage>
</organism>
<dbReference type="WBParaSite" id="RSKR_0001158500.1">
    <property type="protein sequence ID" value="RSKR_0001158500.1"/>
    <property type="gene ID" value="RSKR_0001158500"/>
</dbReference>
<proteinExistence type="predicted"/>
<protein>
    <submittedName>
        <fullName evidence="2">MUTSd domain-containing protein</fullName>
    </submittedName>
</protein>
<evidence type="ECO:0000313" key="1">
    <source>
        <dbReference type="Proteomes" id="UP000095286"/>
    </source>
</evidence>
<dbReference type="Proteomes" id="UP000095286">
    <property type="component" value="Unplaced"/>
</dbReference>
<accession>A0AC35UIP2</accession>